<dbReference type="Pfam" id="PF13181">
    <property type="entry name" value="TPR_8"/>
    <property type="match status" value="1"/>
</dbReference>
<dbReference type="InterPro" id="IPR019734">
    <property type="entry name" value="TPR_rpt"/>
</dbReference>
<dbReference type="InterPro" id="IPR013105">
    <property type="entry name" value="TPR_2"/>
</dbReference>
<reference evidence="6" key="1">
    <citation type="journal article" date="2019" name="Int. J. Syst. Evol. Microbiol.">
        <title>The Global Catalogue of Microorganisms (GCM) 10K type strain sequencing project: providing services to taxonomists for standard genome sequencing and annotation.</title>
        <authorList>
            <consortium name="The Broad Institute Genomics Platform"/>
            <consortium name="The Broad Institute Genome Sequencing Center for Infectious Disease"/>
            <person name="Wu L."/>
            <person name="Ma J."/>
        </authorList>
    </citation>
    <scope>NUCLEOTIDE SEQUENCE [LARGE SCALE GENOMIC DNA]</scope>
    <source>
        <strain evidence="6">CGMCC 1.12478</strain>
    </source>
</reference>
<feature type="repeat" description="TPR" evidence="3">
    <location>
        <begin position="362"/>
        <end position="395"/>
    </location>
</feature>
<dbReference type="PROSITE" id="PS50005">
    <property type="entry name" value="TPR"/>
    <property type="match status" value="3"/>
</dbReference>
<sequence>MAQSSMKRLLGSAALALCLLSPGGAIASSLSGNYLAGRQASFDGDIQAAATYYGQAVMRDPQNPSILERAALAEISLGDVDRAAALATKLVNDGHRSQVAHMAIVAQLAAAEEYDDLIARIDDDRGVGPLVDGLLTAWSQLGVGDMSAALVQFDELATEQGLRNFALYHKALALASVGDFEGAAGILEDAGTGGMQLTRRGVMAHAVVLSQLNRNADALTLIETAFGSDLDPGLTQMRDALTAGEAIPFTHIRGPRDGLAEVFYTLAAALASEANDEFTLLYTRIAEHLRPGHIDAILLTASLLDEMGQSDLAVKAYAQVPQDDPAFHAAELGRAAALRDSDKVDAAVEVLQRLATTHGDQPIVHSTLGDTMRQLERYQEAIDAYTQALGLFEVETQRQWFLHYARAISYERLDRWDEAEADFRAALELNPEQPQVLNYLGYSLVEKQMKLDEALDMIERAAAARPDSGYIIDSLGWVLYRLGRYDEAVGHMERAAELMPVDPIVNDHLGDVYWAVGRKTEARFQWRRALSFAVYGTTAEDVNADRIRAKLEVGLDQVLAEEGAPPLQVANDSSD</sequence>
<dbReference type="Pfam" id="PF13432">
    <property type="entry name" value="TPR_16"/>
    <property type="match status" value="3"/>
</dbReference>
<evidence type="ECO:0008006" key="7">
    <source>
        <dbReference type="Google" id="ProtNLM"/>
    </source>
</evidence>
<dbReference type="Pfam" id="PF07719">
    <property type="entry name" value="TPR_2"/>
    <property type="match status" value="1"/>
</dbReference>
<dbReference type="RefSeq" id="WP_188480734.1">
    <property type="nucleotide sequence ID" value="NZ_BMFC01000001.1"/>
</dbReference>
<dbReference type="InterPro" id="IPR051012">
    <property type="entry name" value="CellSynth/LPSAsmb/PSIAsmb"/>
</dbReference>
<evidence type="ECO:0000313" key="6">
    <source>
        <dbReference type="Proteomes" id="UP000645462"/>
    </source>
</evidence>
<keyword evidence="2 3" id="KW-0802">TPR repeat</keyword>
<proteinExistence type="predicted"/>
<dbReference type="PANTHER" id="PTHR45586">
    <property type="entry name" value="TPR REPEAT-CONTAINING PROTEIN PA4667"/>
    <property type="match status" value="1"/>
</dbReference>
<evidence type="ECO:0000313" key="5">
    <source>
        <dbReference type="EMBL" id="GGB94500.1"/>
    </source>
</evidence>
<dbReference type="InterPro" id="IPR011990">
    <property type="entry name" value="TPR-like_helical_dom_sf"/>
</dbReference>
<comment type="caution">
    <text evidence="5">The sequence shown here is derived from an EMBL/GenBank/DDBJ whole genome shotgun (WGS) entry which is preliminary data.</text>
</comment>
<gene>
    <name evidence="5" type="ORF">GCM10011363_08950</name>
</gene>
<keyword evidence="4" id="KW-0732">Signal</keyword>
<feature type="repeat" description="TPR" evidence="3">
    <location>
        <begin position="400"/>
        <end position="433"/>
    </location>
</feature>
<organism evidence="5 6">
    <name type="scientific">Marivita lacus</name>
    <dbReference type="NCBI Taxonomy" id="1323742"/>
    <lineage>
        <taxon>Bacteria</taxon>
        <taxon>Pseudomonadati</taxon>
        <taxon>Pseudomonadota</taxon>
        <taxon>Alphaproteobacteria</taxon>
        <taxon>Rhodobacterales</taxon>
        <taxon>Roseobacteraceae</taxon>
        <taxon>Marivita</taxon>
    </lineage>
</organism>
<evidence type="ECO:0000256" key="3">
    <source>
        <dbReference type="PROSITE-ProRule" id="PRU00339"/>
    </source>
</evidence>
<evidence type="ECO:0000256" key="4">
    <source>
        <dbReference type="SAM" id="SignalP"/>
    </source>
</evidence>
<keyword evidence="1" id="KW-0677">Repeat</keyword>
<dbReference type="SMART" id="SM00028">
    <property type="entry name" value="TPR"/>
    <property type="match status" value="6"/>
</dbReference>
<evidence type="ECO:0000256" key="1">
    <source>
        <dbReference type="ARBA" id="ARBA00022737"/>
    </source>
</evidence>
<evidence type="ECO:0000256" key="2">
    <source>
        <dbReference type="ARBA" id="ARBA00022803"/>
    </source>
</evidence>
<dbReference type="PANTHER" id="PTHR45586:SF1">
    <property type="entry name" value="LIPOPOLYSACCHARIDE ASSEMBLY PROTEIN B"/>
    <property type="match status" value="1"/>
</dbReference>
<feature type="signal peptide" evidence="4">
    <location>
        <begin position="1"/>
        <end position="27"/>
    </location>
</feature>
<accession>A0ABQ1KFG5</accession>
<dbReference type="Gene3D" id="1.25.40.10">
    <property type="entry name" value="Tetratricopeptide repeat domain"/>
    <property type="match status" value="3"/>
</dbReference>
<protein>
    <recommendedName>
        <fullName evidence="7">Tetratricopeptide repeat protein</fullName>
    </recommendedName>
</protein>
<name>A0ABQ1KFG5_9RHOB</name>
<feature type="chain" id="PRO_5047123797" description="Tetratricopeptide repeat protein" evidence="4">
    <location>
        <begin position="28"/>
        <end position="575"/>
    </location>
</feature>
<dbReference type="SUPFAM" id="SSF48452">
    <property type="entry name" value="TPR-like"/>
    <property type="match status" value="3"/>
</dbReference>
<dbReference type="EMBL" id="BMFC01000001">
    <property type="protein sequence ID" value="GGB94500.1"/>
    <property type="molecule type" value="Genomic_DNA"/>
</dbReference>
<dbReference type="Proteomes" id="UP000645462">
    <property type="component" value="Unassembled WGS sequence"/>
</dbReference>
<feature type="repeat" description="TPR" evidence="3">
    <location>
        <begin position="469"/>
        <end position="502"/>
    </location>
</feature>
<keyword evidence="6" id="KW-1185">Reference proteome</keyword>